<dbReference type="RefSeq" id="WP_189682806.1">
    <property type="nucleotide sequence ID" value="NZ_BNCJ01000032.1"/>
</dbReference>
<comment type="cofactor">
    <cofactor evidence="1">
        <name>FMN</name>
        <dbReference type="ChEBI" id="CHEBI:58210"/>
    </cofactor>
</comment>
<keyword evidence="3" id="KW-0288">FMN</keyword>
<evidence type="ECO:0000313" key="7">
    <source>
        <dbReference type="Proteomes" id="UP000626220"/>
    </source>
</evidence>
<accession>A0A8J3H1U1</accession>
<dbReference type="InterPro" id="IPR012349">
    <property type="entry name" value="Split_barrel_FMN-bd"/>
</dbReference>
<dbReference type="GO" id="GO:0016646">
    <property type="term" value="F:oxidoreductase activity, acting on the CH-NH group of donors, NAD or NADP as acceptor"/>
    <property type="evidence" value="ECO:0007669"/>
    <property type="project" value="UniProtKB-ARBA"/>
</dbReference>
<gene>
    <name evidence="6" type="ORF">GCM10017056_49440</name>
</gene>
<evidence type="ECO:0000256" key="1">
    <source>
        <dbReference type="ARBA" id="ARBA00001917"/>
    </source>
</evidence>
<keyword evidence="2" id="KW-0285">Flavoprotein</keyword>
<feature type="domain" description="Flavin reductase like" evidence="5">
    <location>
        <begin position="19"/>
        <end position="173"/>
    </location>
</feature>
<dbReference type="SUPFAM" id="SSF50475">
    <property type="entry name" value="FMN-binding split barrel"/>
    <property type="match status" value="1"/>
</dbReference>
<dbReference type="Gene3D" id="2.30.110.10">
    <property type="entry name" value="Electron Transport, Fmn-binding Protein, Chain A"/>
    <property type="match status" value="1"/>
</dbReference>
<reference evidence="6" key="1">
    <citation type="journal article" date="2014" name="Int. J. Syst. Evol. Microbiol.">
        <title>Complete genome sequence of Corynebacterium casei LMG S-19264T (=DSM 44701T), isolated from a smear-ripened cheese.</title>
        <authorList>
            <consortium name="US DOE Joint Genome Institute (JGI-PGF)"/>
            <person name="Walter F."/>
            <person name="Albersmeier A."/>
            <person name="Kalinowski J."/>
            <person name="Ruckert C."/>
        </authorList>
    </citation>
    <scope>NUCLEOTIDE SEQUENCE</scope>
    <source>
        <strain evidence="6">KCTC 42650</strain>
    </source>
</reference>
<keyword evidence="7" id="KW-1185">Reference proteome</keyword>
<dbReference type="AlphaFoldDB" id="A0A8J3H1U1"/>
<organism evidence="6 7">
    <name type="scientific">Seohaeicola zhoushanensis</name>
    <dbReference type="NCBI Taxonomy" id="1569283"/>
    <lineage>
        <taxon>Bacteria</taxon>
        <taxon>Pseudomonadati</taxon>
        <taxon>Pseudomonadota</taxon>
        <taxon>Alphaproteobacteria</taxon>
        <taxon>Rhodobacterales</taxon>
        <taxon>Roseobacteraceae</taxon>
        <taxon>Seohaeicola</taxon>
    </lineage>
</organism>
<dbReference type="Proteomes" id="UP000626220">
    <property type="component" value="Unassembled WGS sequence"/>
</dbReference>
<comment type="caution">
    <text evidence="6">The sequence shown here is derived from an EMBL/GenBank/DDBJ whole genome shotgun (WGS) entry which is preliminary data.</text>
</comment>
<evidence type="ECO:0000256" key="2">
    <source>
        <dbReference type="ARBA" id="ARBA00022630"/>
    </source>
</evidence>
<sequence length="206" mass="22582">MLYDTSVYPPSFTYKLLTSTITPRPIAWVSTQGASGQRNAAPYSFFNMMGDNPPIVCVGLMRDPVKGFKDSCRNILDTGEFVVNLVPYALARQMNATCINAPAEVDEIDLAGLQTEPSVKIAPPRIAGAPVSLECSLHSAVATSPHQTLAIGRVEAIHIADDCLLDAERGHVDNAKLDLIARLHGSGWYQRGGERFEMVRPRWEDR</sequence>
<evidence type="ECO:0000256" key="4">
    <source>
        <dbReference type="ARBA" id="ARBA00038054"/>
    </source>
</evidence>
<evidence type="ECO:0000256" key="3">
    <source>
        <dbReference type="ARBA" id="ARBA00022643"/>
    </source>
</evidence>
<evidence type="ECO:0000313" key="6">
    <source>
        <dbReference type="EMBL" id="GHF72639.1"/>
    </source>
</evidence>
<dbReference type="PANTHER" id="PTHR33798:SF5">
    <property type="entry name" value="FLAVIN REDUCTASE LIKE DOMAIN-CONTAINING PROTEIN"/>
    <property type="match status" value="1"/>
</dbReference>
<dbReference type="PANTHER" id="PTHR33798">
    <property type="entry name" value="FLAVOPROTEIN OXYGENASE"/>
    <property type="match status" value="1"/>
</dbReference>
<dbReference type="GO" id="GO:0010181">
    <property type="term" value="F:FMN binding"/>
    <property type="evidence" value="ECO:0007669"/>
    <property type="project" value="InterPro"/>
</dbReference>
<dbReference type="Pfam" id="PF01613">
    <property type="entry name" value="Flavin_Reduct"/>
    <property type="match status" value="1"/>
</dbReference>
<dbReference type="EMBL" id="BNCJ01000032">
    <property type="protein sequence ID" value="GHF72639.1"/>
    <property type="molecule type" value="Genomic_DNA"/>
</dbReference>
<name>A0A8J3H1U1_9RHOB</name>
<comment type="similarity">
    <text evidence="4">Belongs to the flavoredoxin family.</text>
</comment>
<protein>
    <recommendedName>
        <fullName evidence="5">Flavin reductase like domain-containing protein</fullName>
    </recommendedName>
</protein>
<dbReference type="InterPro" id="IPR002563">
    <property type="entry name" value="Flavin_Rdtase-like_dom"/>
</dbReference>
<reference evidence="6" key="2">
    <citation type="submission" date="2020-09" db="EMBL/GenBank/DDBJ databases">
        <authorList>
            <person name="Sun Q."/>
            <person name="Kim S."/>
        </authorList>
    </citation>
    <scope>NUCLEOTIDE SEQUENCE</scope>
    <source>
        <strain evidence="6">KCTC 42650</strain>
    </source>
</reference>
<evidence type="ECO:0000259" key="5">
    <source>
        <dbReference type="SMART" id="SM00903"/>
    </source>
</evidence>
<dbReference type="SMART" id="SM00903">
    <property type="entry name" value="Flavin_Reduct"/>
    <property type="match status" value="1"/>
</dbReference>
<proteinExistence type="inferred from homology"/>